<keyword evidence="6" id="KW-1185">Reference proteome</keyword>
<evidence type="ECO:0000313" key="6">
    <source>
        <dbReference type="Proteomes" id="UP000005723"/>
    </source>
</evidence>
<dbReference type="PANTHER" id="PTHR35936">
    <property type="entry name" value="MEMBRANE-BOUND LYTIC MUREIN TRANSGLYCOSYLASE F"/>
    <property type="match status" value="1"/>
</dbReference>
<comment type="similarity">
    <text evidence="1">Belongs to the bacterial solute-binding protein 3 family.</text>
</comment>
<organism evidence="5 6">
    <name type="scientific">Serratia odorifera DSM 4582</name>
    <dbReference type="NCBI Taxonomy" id="667129"/>
    <lineage>
        <taxon>Bacteria</taxon>
        <taxon>Pseudomonadati</taxon>
        <taxon>Pseudomonadota</taxon>
        <taxon>Gammaproteobacteria</taxon>
        <taxon>Enterobacterales</taxon>
        <taxon>Yersiniaceae</taxon>
        <taxon>Serratia</taxon>
    </lineage>
</organism>
<accession>D4E416</accession>
<proteinExistence type="inferred from homology"/>
<evidence type="ECO:0000313" key="5">
    <source>
        <dbReference type="EMBL" id="EFE95496.1"/>
    </source>
</evidence>
<dbReference type="Gene3D" id="3.40.190.10">
    <property type="entry name" value="Periplasmic binding protein-like II"/>
    <property type="match status" value="2"/>
</dbReference>
<feature type="chain" id="PRO_5003056304" evidence="3">
    <location>
        <begin position="36"/>
        <end position="320"/>
    </location>
</feature>
<gene>
    <name evidence="5" type="ORF">HMPREF0758_2916</name>
</gene>
<dbReference type="CDD" id="cd01004">
    <property type="entry name" value="PBP2_MidA_like"/>
    <property type="match status" value="1"/>
</dbReference>
<dbReference type="InterPro" id="IPR001638">
    <property type="entry name" value="Solute-binding_3/MltF_N"/>
</dbReference>
<evidence type="ECO:0000256" key="3">
    <source>
        <dbReference type="SAM" id="SignalP"/>
    </source>
</evidence>
<dbReference type="Proteomes" id="UP000005723">
    <property type="component" value="Unassembled WGS sequence"/>
</dbReference>
<reference evidence="5 6" key="1">
    <citation type="submission" date="2010-01" db="EMBL/GenBank/DDBJ databases">
        <authorList>
            <person name="Muzny D."/>
            <person name="Qin X."/>
            <person name="Deng J."/>
            <person name="Jiang H."/>
            <person name="Liu Y."/>
            <person name="Qu J."/>
            <person name="Song X.-Z."/>
            <person name="Zhang L."/>
            <person name="Thornton R."/>
            <person name="Coyle M."/>
            <person name="Francisco L."/>
            <person name="Jackson L."/>
            <person name="Javaid M."/>
            <person name="Korchina V."/>
            <person name="Kovar C."/>
            <person name="Mata R."/>
            <person name="Mathew T."/>
            <person name="Ngo R."/>
            <person name="Nguyen L."/>
            <person name="Nguyen N."/>
            <person name="Okwuonu G."/>
            <person name="Ongeri F."/>
            <person name="Pham C."/>
            <person name="Simmons D."/>
            <person name="Wilczek-Boney K."/>
            <person name="Hale W."/>
            <person name="Jakkamsetti A."/>
            <person name="Pham P."/>
            <person name="Ruth R."/>
            <person name="San Lucas F."/>
            <person name="Warren J."/>
            <person name="Zhang J."/>
            <person name="Zhao Z."/>
            <person name="Zhou C."/>
            <person name="Zhu D."/>
            <person name="Lee S."/>
            <person name="Bess C."/>
            <person name="Blankenburg K."/>
            <person name="Forbes L."/>
            <person name="Fu Q."/>
            <person name="Gubbala S."/>
            <person name="Hirani K."/>
            <person name="Jayaseelan J.C."/>
            <person name="Lara F."/>
            <person name="Munidasa M."/>
            <person name="Palculict T."/>
            <person name="Patil S."/>
            <person name="Pu L.-L."/>
            <person name="Saada N."/>
            <person name="Tang L."/>
            <person name="Weissenberger G."/>
            <person name="Zhu Y."/>
            <person name="Hemphill L."/>
            <person name="Shang Y."/>
            <person name="Youmans B."/>
            <person name="Ayvaz T."/>
            <person name="Ross M."/>
            <person name="Santibanez J."/>
            <person name="Aqrawi P."/>
            <person name="Gross S."/>
            <person name="Joshi V."/>
            <person name="Fowler G."/>
            <person name="Nazareth L."/>
            <person name="Reid J."/>
            <person name="Worley K."/>
            <person name="Petrosino J."/>
            <person name="Highlander S."/>
            <person name="Gibbs R."/>
        </authorList>
    </citation>
    <scope>NUCLEOTIDE SEQUENCE [LARGE SCALE GENOMIC DNA]</scope>
    <source>
        <strain evidence="5 6">DSM 4582</strain>
    </source>
</reference>
<evidence type="ECO:0000259" key="4">
    <source>
        <dbReference type="SMART" id="SM00062"/>
    </source>
</evidence>
<dbReference type="PANTHER" id="PTHR35936:SF17">
    <property type="entry name" value="ARGININE-BINDING EXTRACELLULAR PROTEIN ARTP"/>
    <property type="match status" value="1"/>
</dbReference>
<feature type="domain" description="Solute-binding protein family 3/N-terminal" evidence="4">
    <location>
        <begin position="71"/>
        <end position="305"/>
    </location>
</feature>
<protein>
    <submittedName>
        <fullName evidence="5">ABC transporter, substrate-binding protein, family 3</fullName>
    </submittedName>
</protein>
<evidence type="ECO:0000256" key="1">
    <source>
        <dbReference type="ARBA" id="ARBA00010333"/>
    </source>
</evidence>
<name>D4E416_SEROD</name>
<dbReference type="STRING" id="667129.HMPREF0758_2916"/>
<feature type="signal peptide" evidence="3">
    <location>
        <begin position="1"/>
        <end position="35"/>
    </location>
</feature>
<dbReference type="Pfam" id="PF00497">
    <property type="entry name" value="SBP_bac_3"/>
    <property type="match status" value="1"/>
</dbReference>
<dbReference type="EMBL" id="ADBY01000047">
    <property type="protein sequence ID" value="EFE95496.1"/>
    <property type="molecule type" value="Genomic_DNA"/>
</dbReference>
<evidence type="ECO:0000256" key="2">
    <source>
        <dbReference type="ARBA" id="ARBA00022729"/>
    </source>
</evidence>
<dbReference type="SMART" id="SM00062">
    <property type="entry name" value="PBPb"/>
    <property type="match status" value="1"/>
</dbReference>
<comment type="caution">
    <text evidence="5">The sequence shown here is derived from an EMBL/GenBank/DDBJ whole genome shotgun (WGS) entry which is preliminary data.</text>
</comment>
<dbReference type="HOGENOM" id="CLU_019602_18_1_6"/>
<keyword evidence="2 3" id="KW-0732">Signal</keyword>
<dbReference type="SUPFAM" id="SSF53850">
    <property type="entry name" value="Periplasmic binding protein-like II"/>
    <property type="match status" value="1"/>
</dbReference>
<sequence length="320" mass="33718">MQTIIMQVKIIMMMKYRATITATAIAALLSMPALAAPGIDLIANETPIHTPKSAEAVAKIPANFKFVEPGTLTVALAVLGSAPPFGLYARDNKTVIGSEADIARLVADGLGLKLKVVPAAWEDWPLGVASGKYDAAIYNITVTKERKTKFDFATYRQDTLGFYVKTTSKITKINSAADIAGKRIIVGSGTNQEAVLLAWDKQNQAKGLPALIPQYVTDDAAATLAIQSGRADATFGPNVTGAYKALLTGKTRLVGTVPGGWPNTANIAVTLKKGNGLVNAVQASLNSAIASGAYLKVLDRWGESIEKIDHSEINPPGLGD</sequence>
<dbReference type="AlphaFoldDB" id="D4E416"/>